<dbReference type="InterPro" id="IPR000504">
    <property type="entry name" value="RRM_dom"/>
</dbReference>
<evidence type="ECO:0000313" key="4">
    <source>
        <dbReference type="EMBL" id="EUB56181.1"/>
    </source>
</evidence>
<dbReference type="CTD" id="36344701"/>
<protein>
    <submittedName>
        <fullName evidence="4">DAZ-associated protein</fullName>
    </submittedName>
</protein>
<dbReference type="PANTHER" id="PTHR48024">
    <property type="entry name" value="GEO13361P1-RELATED"/>
    <property type="match status" value="1"/>
</dbReference>
<dbReference type="GeneID" id="36344701"/>
<dbReference type="InterPro" id="IPR050886">
    <property type="entry name" value="RNA-binding_reg"/>
</dbReference>
<comment type="caution">
    <text evidence="4">The sequence shown here is derived from an EMBL/GenBank/DDBJ whole genome shotgun (WGS) entry which is preliminary data.</text>
</comment>
<dbReference type="InterPro" id="IPR035979">
    <property type="entry name" value="RBD_domain_sf"/>
</dbReference>
<evidence type="ECO:0000256" key="1">
    <source>
        <dbReference type="ARBA" id="ARBA00022884"/>
    </source>
</evidence>
<dbReference type="SUPFAM" id="SSF57850">
    <property type="entry name" value="RING/U-box"/>
    <property type="match status" value="1"/>
</dbReference>
<dbReference type="SMART" id="SM00360">
    <property type="entry name" value="RRM"/>
    <property type="match status" value="2"/>
</dbReference>
<organism evidence="4 5">
    <name type="scientific">Echinococcus granulosus</name>
    <name type="common">Hydatid tapeworm</name>
    <dbReference type="NCBI Taxonomy" id="6210"/>
    <lineage>
        <taxon>Eukaryota</taxon>
        <taxon>Metazoa</taxon>
        <taxon>Spiralia</taxon>
        <taxon>Lophotrochozoa</taxon>
        <taxon>Platyhelminthes</taxon>
        <taxon>Cestoda</taxon>
        <taxon>Eucestoda</taxon>
        <taxon>Cyclophyllidea</taxon>
        <taxon>Taeniidae</taxon>
        <taxon>Echinococcus</taxon>
        <taxon>Echinococcus granulosus group</taxon>
    </lineage>
</organism>
<dbReference type="Gene3D" id="3.30.70.330">
    <property type="match status" value="2"/>
</dbReference>
<dbReference type="KEGG" id="egl:EGR_08986"/>
<dbReference type="Pfam" id="PF00076">
    <property type="entry name" value="RRM_1"/>
    <property type="match status" value="1"/>
</dbReference>
<dbReference type="OrthoDB" id="1875751at2759"/>
<proteinExistence type="predicted"/>
<dbReference type="SUPFAM" id="SSF54928">
    <property type="entry name" value="RNA-binding domain, RBD"/>
    <property type="match status" value="1"/>
</dbReference>
<name>W6U729_ECHGR</name>
<feature type="domain" description="RRM" evidence="3">
    <location>
        <begin position="407"/>
        <end position="478"/>
    </location>
</feature>
<dbReference type="InterPro" id="IPR012677">
    <property type="entry name" value="Nucleotide-bd_a/b_plait_sf"/>
</dbReference>
<dbReference type="OMA" id="IWDATIS"/>
<gene>
    <name evidence="4" type="ORF">EGR_08986</name>
</gene>
<evidence type="ECO:0000256" key="2">
    <source>
        <dbReference type="PROSITE-ProRule" id="PRU00176"/>
    </source>
</evidence>
<reference evidence="4 5" key="1">
    <citation type="journal article" date="2013" name="Nat. Genet.">
        <title>The genome of the hydatid tapeworm Echinococcus granulosus.</title>
        <authorList>
            <person name="Zheng H."/>
            <person name="Zhang W."/>
            <person name="Zhang L."/>
            <person name="Zhang Z."/>
            <person name="Li J."/>
            <person name="Lu G."/>
            <person name="Zhu Y."/>
            <person name="Wang Y."/>
            <person name="Huang Y."/>
            <person name="Liu J."/>
            <person name="Kang H."/>
            <person name="Chen J."/>
            <person name="Wang L."/>
            <person name="Chen A."/>
            <person name="Yu S."/>
            <person name="Gao Z."/>
            <person name="Jin L."/>
            <person name="Gu W."/>
            <person name="Wang Z."/>
            <person name="Zhao L."/>
            <person name="Shi B."/>
            <person name="Wen H."/>
            <person name="Lin R."/>
            <person name="Jones M.K."/>
            <person name="Brejova B."/>
            <person name="Vinar T."/>
            <person name="Zhao G."/>
            <person name="McManus D.P."/>
            <person name="Chen Z."/>
            <person name="Zhou Y."/>
            <person name="Wang S."/>
        </authorList>
    </citation>
    <scope>NUCLEOTIDE SEQUENCE [LARGE SCALE GENOMIC DNA]</scope>
</reference>
<keyword evidence="1 2" id="KW-0694">RNA-binding</keyword>
<dbReference type="STRING" id="6210.W6U729"/>
<dbReference type="AlphaFoldDB" id="W6U729"/>
<dbReference type="Gene3D" id="3.30.40.10">
    <property type="entry name" value="Zinc/RING finger domain, C3HC4 (zinc finger)"/>
    <property type="match status" value="1"/>
</dbReference>
<evidence type="ECO:0000259" key="3">
    <source>
        <dbReference type="PROSITE" id="PS50102"/>
    </source>
</evidence>
<sequence length="497" mass="56681">MSEPYRLPCGHTLCLRPCLLSHTRSTTVRCVHCREAFDVAELRPNFAILSQLNRLSWNQEQNQKEEQKQDCKQAYFQEHQYRLLLHTKLNVLSYHKAILNTRLEQLQELNSLGLKTEERTKDEIIDALDAAVLHLCQMADTALNTATLKVWKVNEVSHGNVDALVRWITRLSLKVRRIQDVYASPIGITNWQKAVARWKSLKQCSREAKRLEEAVKQLGPIPMTQMQVSDRFIKVIQQLSEFSLIIRDGMVPATLISTSYSIKNERSPGANVSTNNTVETLEAKIYVGGLRRTHTESQLRQYFKKYGAITDCCISRDFKTNVSRRCGYVTFLKEEYARKAIEDSPHIIKSDPVRVKIFKKKIKQKKEKTKPTKHIGHVVFTRLEVASTLGATDALHEVASNDVEVGHQLVVDDLPPVPKLNDILSFYGKFGAVTHVRVDEEMHRAFVAFSTAEAVQKAVAAAPPRFKSANLRVSLCDEHGWRQIMTQIVGLLEEKKN</sequence>
<dbReference type="GO" id="GO:0003723">
    <property type="term" value="F:RNA binding"/>
    <property type="evidence" value="ECO:0007669"/>
    <property type="project" value="UniProtKB-UniRule"/>
</dbReference>
<accession>W6U729</accession>
<dbReference type="PANTHER" id="PTHR48024:SF56">
    <property type="entry name" value="HETEROGENEOUS NUCLEAR RIBONUCLEOPROTEIN A0"/>
    <property type="match status" value="1"/>
</dbReference>
<dbReference type="PROSITE" id="PS50102">
    <property type="entry name" value="RRM"/>
    <property type="match status" value="2"/>
</dbReference>
<dbReference type="InterPro" id="IPR013083">
    <property type="entry name" value="Znf_RING/FYVE/PHD"/>
</dbReference>
<evidence type="ECO:0000313" key="5">
    <source>
        <dbReference type="Proteomes" id="UP000019149"/>
    </source>
</evidence>
<dbReference type="RefSeq" id="XP_024347377.1">
    <property type="nucleotide sequence ID" value="XM_024498235.1"/>
</dbReference>
<feature type="domain" description="RRM" evidence="3">
    <location>
        <begin position="283"/>
        <end position="360"/>
    </location>
</feature>
<dbReference type="EMBL" id="APAU02000126">
    <property type="protein sequence ID" value="EUB56181.1"/>
    <property type="molecule type" value="Genomic_DNA"/>
</dbReference>
<dbReference type="Proteomes" id="UP000019149">
    <property type="component" value="Unassembled WGS sequence"/>
</dbReference>
<keyword evidence="5" id="KW-1185">Reference proteome</keyword>